<feature type="domain" description="FAD/NAD(P)-binding" evidence="19">
    <location>
        <begin position="6"/>
        <end position="310"/>
    </location>
</feature>
<evidence type="ECO:0000256" key="12">
    <source>
        <dbReference type="ARBA" id="ARBA00023002"/>
    </source>
</evidence>
<dbReference type="eggNOG" id="arCOG01068">
    <property type="taxonomic scope" value="Archaea"/>
</dbReference>
<keyword evidence="21" id="KW-1185">Reference proteome</keyword>
<dbReference type="GO" id="GO:0045340">
    <property type="term" value="F:mercury ion binding"/>
    <property type="evidence" value="ECO:0007669"/>
    <property type="project" value="InterPro"/>
</dbReference>
<evidence type="ECO:0000256" key="1">
    <source>
        <dbReference type="ARBA" id="ARBA00001974"/>
    </source>
</evidence>
<keyword evidence="13" id="KW-1015">Disulfide bond</keyword>
<dbReference type="PANTHER" id="PTHR43014:SF2">
    <property type="entry name" value="MERCURIC REDUCTASE"/>
    <property type="match status" value="1"/>
</dbReference>
<gene>
    <name evidence="20" type="ordered locus">TUZN_1009</name>
</gene>
<evidence type="ECO:0000256" key="5">
    <source>
        <dbReference type="ARBA" id="ARBA00014791"/>
    </source>
</evidence>
<dbReference type="KEGG" id="tuz:TUZN_1009"/>
<keyword evidence="6" id="KW-0475">Mercuric resistance</keyword>
<comment type="catalytic activity">
    <reaction evidence="16">
        <text>Hg + NADP(+) + H(+) = Hg(2+) + NADPH</text>
        <dbReference type="Rhea" id="RHEA:23856"/>
        <dbReference type="ChEBI" id="CHEBI:15378"/>
        <dbReference type="ChEBI" id="CHEBI:16170"/>
        <dbReference type="ChEBI" id="CHEBI:16793"/>
        <dbReference type="ChEBI" id="CHEBI:57783"/>
        <dbReference type="ChEBI" id="CHEBI:58349"/>
        <dbReference type="EC" id="1.16.1.1"/>
    </reaction>
</comment>
<dbReference type="SUPFAM" id="SSF51905">
    <property type="entry name" value="FAD/NAD(P)-binding domain"/>
    <property type="match status" value="1"/>
</dbReference>
<dbReference type="GO" id="GO:0016152">
    <property type="term" value="F:mercury (II) reductase (NADP+) activity"/>
    <property type="evidence" value="ECO:0007669"/>
    <property type="project" value="UniProtKB-EC"/>
</dbReference>
<dbReference type="InterPro" id="IPR023753">
    <property type="entry name" value="FAD/NAD-binding_dom"/>
</dbReference>
<dbReference type="GO" id="GO:0050661">
    <property type="term" value="F:NADP binding"/>
    <property type="evidence" value="ECO:0007669"/>
    <property type="project" value="InterPro"/>
</dbReference>
<evidence type="ECO:0000256" key="7">
    <source>
        <dbReference type="ARBA" id="ARBA00022630"/>
    </source>
</evidence>
<evidence type="ECO:0000256" key="4">
    <source>
        <dbReference type="ARBA" id="ARBA00012661"/>
    </source>
</evidence>
<evidence type="ECO:0000259" key="19">
    <source>
        <dbReference type="Pfam" id="PF07992"/>
    </source>
</evidence>
<dbReference type="PRINTS" id="PR00368">
    <property type="entry name" value="FADPNR"/>
</dbReference>
<evidence type="ECO:0000256" key="16">
    <source>
        <dbReference type="ARBA" id="ARBA00048984"/>
    </source>
</evidence>
<keyword evidence="9 17" id="KW-0274">FAD</keyword>
<reference key="2">
    <citation type="submission" date="2011-03" db="EMBL/GenBank/DDBJ databases">
        <title>Complete genome sequence of the thermoacidophilic crenarchaeon Thermoproteus uzoniensis 768-20.</title>
        <authorList>
            <person name="Mardanov A.V."/>
            <person name="Gumerov V.M."/>
            <person name="Beletsky A.V."/>
            <person name="Prokofeva M.I."/>
            <person name="Bonch-Osmolovskaya E.A."/>
            <person name="Ravin N.V."/>
            <person name="Skryabin K.G."/>
        </authorList>
    </citation>
    <scope>NUCLEOTIDE SEQUENCE</scope>
    <source>
        <strain>768-20</strain>
    </source>
</reference>
<dbReference type="InterPro" id="IPR004099">
    <property type="entry name" value="Pyr_nucl-diS_OxRdtase_dimer"/>
</dbReference>
<name>F2L695_THEU7</name>
<evidence type="ECO:0000256" key="13">
    <source>
        <dbReference type="ARBA" id="ARBA00023157"/>
    </source>
</evidence>
<keyword evidence="12 17" id="KW-0560">Oxidoreductase</keyword>
<dbReference type="PANTHER" id="PTHR43014">
    <property type="entry name" value="MERCURIC REDUCTASE"/>
    <property type="match status" value="1"/>
</dbReference>
<dbReference type="GO" id="GO:0050660">
    <property type="term" value="F:flavin adenine dinucleotide binding"/>
    <property type="evidence" value="ECO:0007669"/>
    <property type="project" value="InterPro"/>
</dbReference>
<dbReference type="InterPro" id="IPR021179">
    <property type="entry name" value="Mercury_reductase_MerA"/>
</dbReference>
<dbReference type="Pfam" id="PF02852">
    <property type="entry name" value="Pyr_redox_dim"/>
    <property type="match status" value="1"/>
</dbReference>
<evidence type="ECO:0000256" key="17">
    <source>
        <dbReference type="RuleBase" id="RU003691"/>
    </source>
</evidence>
<evidence type="ECO:0000313" key="20">
    <source>
        <dbReference type="EMBL" id="AEA12491.1"/>
    </source>
</evidence>
<evidence type="ECO:0000256" key="8">
    <source>
        <dbReference type="ARBA" id="ARBA00022723"/>
    </source>
</evidence>
<dbReference type="GO" id="GO:0016668">
    <property type="term" value="F:oxidoreductase activity, acting on a sulfur group of donors, NAD(P) as acceptor"/>
    <property type="evidence" value="ECO:0007669"/>
    <property type="project" value="InterPro"/>
</dbReference>
<feature type="domain" description="Pyridine nucleotide-disulphide oxidoreductase dimerisation" evidence="18">
    <location>
        <begin position="341"/>
        <end position="455"/>
    </location>
</feature>
<dbReference type="InterPro" id="IPR012999">
    <property type="entry name" value="Pyr_OxRdtase_I_AS"/>
</dbReference>
<dbReference type="STRING" id="999630.TUZN_1009"/>
<sequence length="471" mass="49267">MYMPNYDVVVLGGGSAGVAAAVKAAQLGARVALVNEGPLGGTCVNVGCVPSKFLIRAAGLKRAVERPYFKGLSAKVEVDLKALMGHMKEVVAALRRGKYEEVLQYYDVEVVEGRGVLAGPRTVKVGGLELTGEKVIVATGARPRLPDVPGLREAVAKGLAFTNEEFFKLDDVPSSVVFIGGGAVAVELAQALARLGVGVAVVYRSALLKYEEGIASKFMEELLADEGVRLVRAEASAVEVRGGEVEVRHGEGSVRAEAVFVAAGRIPNVEPLGGLLRLGPHGGVEVNERMETSLPGVYAAGDVTGGLGGVRYLENVAARQGVVAAVNAMGGRAEFNPLAAPRVVFTDPAIASVGLREEDMLRGGIGCRCRLAPVEAVAAGWTRGNTGGFIKINTYPETWKVSMKRGKIAGALVVAPEAEELINVFALAIQLGLTVDDLVEWLPSFPSYGEAVRLAALAFYTDPTKLSCCGG</sequence>
<evidence type="ECO:0000256" key="11">
    <source>
        <dbReference type="ARBA" id="ARBA00022914"/>
    </source>
</evidence>
<evidence type="ECO:0000256" key="14">
    <source>
        <dbReference type="ARBA" id="ARBA00023284"/>
    </source>
</evidence>
<dbReference type="SUPFAM" id="SSF55424">
    <property type="entry name" value="FAD/NAD-linked reductases, dimerisation (C-terminal) domain"/>
    <property type="match status" value="1"/>
</dbReference>
<comment type="subunit">
    <text evidence="3">Homodimer.</text>
</comment>
<keyword evidence="7 17" id="KW-0285">Flavoprotein</keyword>
<dbReference type="EMBL" id="CP002590">
    <property type="protein sequence ID" value="AEA12491.1"/>
    <property type="molecule type" value="Genomic_DNA"/>
</dbReference>
<comment type="cofactor">
    <cofactor evidence="1">
        <name>FAD</name>
        <dbReference type="ChEBI" id="CHEBI:57692"/>
    </cofactor>
</comment>
<evidence type="ECO:0000256" key="3">
    <source>
        <dbReference type="ARBA" id="ARBA00011738"/>
    </source>
</evidence>
<keyword evidence="10" id="KW-0521">NADP</keyword>
<reference evidence="20 21" key="1">
    <citation type="journal article" date="2011" name="J. Bacteriol.">
        <title>Complete genome sequence of the thermoacidophilic crenarchaeon Thermoproteus uzoniensis 768-20.</title>
        <authorList>
            <person name="Mardanov A.V."/>
            <person name="Gumerov V.M."/>
            <person name="Beletsky A.V."/>
            <person name="Prokofeva M.I."/>
            <person name="Bonch-Osmolovskaya E.A."/>
            <person name="Ravin N.V."/>
            <person name="Skryabin K.G."/>
        </authorList>
    </citation>
    <scope>NUCLEOTIDE SEQUENCE [LARGE SCALE GENOMIC DNA]</scope>
    <source>
        <strain evidence="20 21">768-20</strain>
    </source>
</reference>
<evidence type="ECO:0000256" key="15">
    <source>
        <dbReference type="ARBA" id="ARBA00031725"/>
    </source>
</evidence>
<dbReference type="AlphaFoldDB" id="F2L695"/>
<evidence type="ECO:0000256" key="9">
    <source>
        <dbReference type="ARBA" id="ARBA00022827"/>
    </source>
</evidence>
<dbReference type="HOGENOM" id="CLU_016755_0_2_2"/>
<evidence type="ECO:0000259" key="18">
    <source>
        <dbReference type="Pfam" id="PF02852"/>
    </source>
</evidence>
<dbReference type="Gene3D" id="3.50.50.60">
    <property type="entry name" value="FAD/NAD(P)-binding domain"/>
    <property type="match status" value="2"/>
</dbReference>
<dbReference type="GO" id="GO:0003955">
    <property type="term" value="F:NAD(P)H dehydrogenase (quinone) activity"/>
    <property type="evidence" value="ECO:0007669"/>
    <property type="project" value="TreeGrafter"/>
</dbReference>
<dbReference type="PRINTS" id="PR00411">
    <property type="entry name" value="PNDRDTASEI"/>
</dbReference>
<accession>F2L695</accession>
<evidence type="ECO:0000256" key="10">
    <source>
        <dbReference type="ARBA" id="ARBA00022857"/>
    </source>
</evidence>
<dbReference type="InterPro" id="IPR016156">
    <property type="entry name" value="FAD/NAD-linked_Rdtase_dimer_sf"/>
</dbReference>
<keyword evidence="11" id="KW-0476">Mercury</keyword>
<organism evidence="20 21">
    <name type="scientific">Thermoproteus uzoniensis (strain 768-20)</name>
    <dbReference type="NCBI Taxonomy" id="999630"/>
    <lineage>
        <taxon>Archaea</taxon>
        <taxon>Thermoproteota</taxon>
        <taxon>Thermoprotei</taxon>
        <taxon>Thermoproteales</taxon>
        <taxon>Thermoproteaceae</taxon>
        <taxon>Thermoproteus</taxon>
    </lineage>
</organism>
<dbReference type="InterPro" id="IPR001100">
    <property type="entry name" value="Pyr_nuc-diS_OxRdtase"/>
</dbReference>
<keyword evidence="8" id="KW-0479">Metal-binding</keyword>
<proteinExistence type="inferred from homology"/>
<dbReference type="PROSITE" id="PS00076">
    <property type="entry name" value="PYRIDINE_REDOX_1"/>
    <property type="match status" value="1"/>
</dbReference>
<dbReference type="Gene3D" id="3.30.390.30">
    <property type="match status" value="1"/>
</dbReference>
<protein>
    <recommendedName>
        <fullName evidence="5">Mercuric reductase</fullName>
        <ecNumber evidence="4">1.16.1.1</ecNumber>
    </recommendedName>
    <alternativeName>
        <fullName evidence="15">Hg(II) reductase</fullName>
    </alternativeName>
</protein>
<evidence type="ECO:0000256" key="6">
    <source>
        <dbReference type="ARBA" id="ARBA00022466"/>
    </source>
</evidence>
<keyword evidence="14 17" id="KW-0676">Redox-active center</keyword>
<evidence type="ECO:0000313" key="21">
    <source>
        <dbReference type="Proteomes" id="UP000008138"/>
    </source>
</evidence>
<dbReference type="NCBIfam" id="TIGR02053">
    <property type="entry name" value="MerA"/>
    <property type="match status" value="1"/>
</dbReference>
<dbReference type="PIRSF" id="PIRSF000350">
    <property type="entry name" value="Mercury_reductase_MerA"/>
    <property type="match status" value="1"/>
</dbReference>
<dbReference type="Pfam" id="PF07992">
    <property type="entry name" value="Pyr_redox_2"/>
    <property type="match status" value="1"/>
</dbReference>
<evidence type="ECO:0000256" key="2">
    <source>
        <dbReference type="ARBA" id="ARBA00007532"/>
    </source>
</evidence>
<dbReference type="EC" id="1.16.1.1" evidence="4"/>
<comment type="similarity">
    <text evidence="2 17">Belongs to the class-I pyridine nucleotide-disulfide oxidoreductase family.</text>
</comment>
<dbReference type="InterPro" id="IPR036188">
    <property type="entry name" value="FAD/NAD-bd_sf"/>
</dbReference>
<dbReference type="Proteomes" id="UP000008138">
    <property type="component" value="Chromosome"/>
</dbReference>
<dbReference type="GO" id="GO:0050787">
    <property type="term" value="P:detoxification of mercury ion"/>
    <property type="evidence" value="ECO:0007669"/>
    <property type="project" value="InterPro"/>
</dbReference>